<dbReference type="Gene3D" id="3.20.20.30">
    <property type="entry name" value="Luciferase-like domain"/>
    <property type="match status" value="1"/>
</dbReference>
<comment type="caution">
    <text evidence="7">The sequence shown here is derived from an EMBL/GenBank/DDBJ whole genome shotgun (WGS) entry which is preliminary data.</text>
</comment>
<dbReference type="EMBL" id="BOMP01000059">
    <property type="protein sequence ID" value="GIE41035.1"/>
    <property type="molecule type" value="Genomic_DNA"/>
</dbReference>
<protein>
    <submittedName>
        <fullName evidence="7">Putative F420-dependent oxidoreductase</fullName>
    </submittedName>
</protein>
<keyword evidence="3" id="KW-0560">Oxidoreductase</keyword>
<evidence type="ECO:0000313" key="8">
    <source>
        <dbReference type="Proteomes" id="UP000590511"/>
    </source>
</evidence>
<dbReference type="InterPro" id="IPR019921">
    <property type="entry name" value="Lucif-like_OxRdtase_Rv2161c"/>
</dbReference>
<evidence type="ECO:0000256" key="1">
    <source>
        <dbReference type="ARBA" id="ARBA00022630"/>
    </source>
</evidence>
<evidence type="ECO:0000256" key="4">
    <source>
        <dbReference type="ARBA" id="ARBA00023033"/>
    </source>
</evidence>
<dbReference type="SUPFAM" id="SSF51679">
    <property type="entry name" value="Bacterial luciferase-like"/>
    <property type="match status" value="1"/>
</dbReference>
<evidence type="ECO:0000256" key="2">
    <source>
        <dbReference type="ARBA" id="ARBA00022643"/>
    </source>
</evidence>
<dbReference type="Proteomes" id="UP000590511">
    <property type="component" value="Unassembled WGS sequence"/>
</dbReference>
<name>A0A7W7MIH7_9ACTN</name>
<organism evidence="7 8">
    <name type="scientific">Actinoplanes lobatus</name>
    <dbReference type="NCBI Taxonomy" id="113568"/>
    <lineage>
        <taxon>Bacteria</taxon>
        <taxon>Bacillati</taxon>
        <taxon>Actinomycetota</taxon>
        <taxon>Actinomycetes</taxon>
        <taxon>Micromonosporales</taxon>
        <taxon>Micromonosporaceae</taxon>
        <taxon>Actinoplanes</taxon>
    </lineage>
</organism>
<dbReference type="EMBL" id="JACHNC010000001">
    <property type="protein sequence ID" value="MBB4751426.1"/>
    <property type="molecule type" value="Genomic_DNA"/>
</dbReference>
<evidence type="ECO:0000313" key="6">
    <source>
        <dbReference type="EMBL" id="GIE41035.1"/>
    </source>
</evidence>
<evidence type="ECO:0000313" key="9">
    <source>
        <dbReference type="Proteomes" id="UP000631312"/>
    </source>
</evidence>
<keyword evidence="9" id="KW-1185">Reference proteome</keyword>
<dbReference type="RefSeq" id="WP_188123459.1">
    <property type="nucleotide sequence ID" value="NZ_BOMP01000059.1"/>
</dbReference>
<evidence type="ECO:0000259" key="5">
    <source>
        <dbReference type="Pfam" id="PF00296"/>
    </source>
</evidence>
<reference evidence="6 9" key="2">
    <citation type="submission" date="2021-01" db="EMBL/GenBank/DDBJ databases">
        <title>Whole genome shotgun sequence of Actinoplanes lobatus NBRC 12513.</title>
        <authorList>
            <person name="Komaki H."/>
            <person name="Tamura T."/>
        </authorList>
    </citation>
    <scope>NUCLEOTIDE SEQUENCE [LARGE SCALE GENOMIC DNA]</scope>
    <source>
        <strain evidence="6 9">NBRC 12513</strain>
    </source>
</reference>
<reference evidence="7 8" key="1">
    <citation type="submission" date="2020-08" db="EMBL/GenBank/DDBJ databases">
        <title>Sequencing the genomes of 1000 actinobacteria strains.</title>
        <authorList>
            <person name="Klenk H.-P."/>
        </authorList>
    </citation>
    <scope>NUCLEOTIDE SEQUENCE [LARGE SCALE GENOMIC DNA]</scope>
    <source>
        <strain evidence="7 8">DSM 43150</strain>
    </source>
</reference>
<keyword evidence="2" id="KW-0288">FMN</keyword>
<dbReference type="GO" id="GO:0008726">
    <property type="term" value="F:alkanesulfonate monooxygenase activity"/>
    <property type="evidence" value="ECO:0007669"/>
    <property type="project" value="TreeGrafter"/>
</dbReference>
<accession>A0A7W7MIH7</accession>
<dbReference type="Proteomes" id="UP000631312">
    <property type="component" value="Unassembled WGS sequence"/>
</dbReference>
<dbReference type="InterPro" id="IPR050172">
    <property type="entry name" value="SsuD_RutA_monooxygenase"/>
</dbReference>
<dbReference type="AlphaFoldDB" id="A0A7W7MIH7"/>
<evidence type="ECO:0000313" key="7">
    <source>
        <dbReference type="EMBL" id="MBB4751426.1"/>
    </source>
</evidence>
<feature type="domain" description="Luciferase-like" evidence="5">
    <location>
        <begin position="20"/>
        <end position="258"/>
    </location>
</feature>
<sequence length="296" mass="32157">MTPRIGVIFPQTTLGADRIAVRAYAQAVEELGYTHLRAADHVLGADRAAHPGWTRPYDVDSTFHEPFVLFGHLAAITSLELATAVIILPQRQTALVAKQAAEVDLLTGGRFRLGIGVGWNHVEFEALGQDFDNRGRRYDEQITLLRRYWTERSITHHGEFETVTGAGIAPHPVQRPIPLWFGAGSVPAYRRIGRLGDGWFPQLAPGSAELEAAQRVINRAAVEAGRDPAAIGLEAAVSWTGSADELAEKAQAWRESGATHLAVNTTQPGITTVDQHIDALTRAAAALNLKPSLRYA</sequence>
<dbReference type="Pfam" id="PF00296">
    <property type="entry name" value="Bac_luciferase"/>
    <property type="match status" value="1"/>
</dbReference>
<dbReference type="GO" id="GO:0046306">
    <property type="term" value="P:alkanesulfonate catabolic process"/>
    <property type="evidence" value="ECO:0007669"/>
    <property type="project" value="TreeGrafter"/>
</dbReference>
<dbReference type="PANTHER" id="PTHR42847:SF4">
    <property type="entry name" value="ALKANESULFONATE MONOOXYGENASE-RELATED"/>
    <property type="match status" value="1"/>
</dbReference>
<proteinExistence type="predicted"/>
<dbReference type="PANTHER" id="PTHR42847">
    <property type="entry name" value="ALKANESULFONATE MONOOXYGENASE"/>
    <property type="match status" value="1"/>
</dbReference>
<dbReference type="InterPro" id="IPR011251">
    <property type="entry name" value="Luciferase-like_dom"/>
</dbReference>
<keyword evidence="4" id="KW-0503">Monooxygenase</keyword>
<evidence type="ECO:0000256" key="3">
    <source>
        <dbReference type="ARBA" id="ARBA00023002"/>
    </source>
</evidence>
<dbReference type="NCBIfam" id="TIGR03619">
    <property type="entry name" value="F420_Rv2161c"/>
    <property type="match status" value="1"/>
</dbReference>
<keyword evidence="1" id="KW-0285">Flavoprotein</keyword>
<gene>
    <name evidence="6" type="ORF">Alo02nite_39330</name>
    <name evidence="7" type="ORF">BJ964_005587</name>
</gene>
<dbReference type="InterPro" id="IPR036661">
    <property type="entry name" value="Luciferase-like_sf"/>
</dbReference>